<keyword evidence="7 15" id="KW-0067">ATP-binding</keyword>
<dbReference type="AlphaFoldDB" id="A0A062XZS1"/>
<comment type="caution">
    <text evidence="18">The sequence shown here is derived from an EMBL/GenBank/DDBJ whole genome shotgun (WGS) entry which is preliminary data.</text>
</comment>
<dbReference type="SUPFAM" id="SSF52540">
    <property type="entry name" value="P-loop containing nucleoside triphosphate hydrolases"/>
    <property type="match status" value="1"/>
</dbReference>
<dbReference type="EC" id="5.6.2.4" evidence="12"/>
<evidence type="ECO:0000256" key="5">
    <source>
        <dbReference type="ARBA" id="ARBA00022806"/>
    </source>
</evidence>
<keyword evidence="8" id="KW-0238">DNA-binding</keyword>
<evidence type="ECO:0000256" key="2">
    <source>
        <dbReference type="ARBA" id="ARBA00022741"/>
    </source>
</evidence>
<keyword evidence="10" id="KW-0413">Isomerase</keyword>
<evidence type="ECO:0000256" key="11">
    <source>
        <dbReference type="ARBA" id="ARBA00034617"/>
    </source>
</evidence>
<protein>
    <recommendedName>
        <fullName evidence="12">DNA 3'-5' helicase</fullName>
        <ecNumber evidence="12">5.6.2.4</ecNumber>
    </recommendedName>
    <alternativeName>
        <fullName evidence="13">DNA 3'-5' helicase II</fullName>
    </alternativeName>
</protein>
<accession>A0A062XZS1</accession>
<dbReference type="Pfam" id="PF13361">
    <property type="entry name" value="UvrD_C"/>
    <property type="match status" value="1"/>
</dbReference>
<dbReference type="PROSITE" id="PS51198">
    <property type="entry name" value="UVRD_HELICASE_ATP_BIND"/>
    <property type="match status" value="1"/>
</dbReference>
<dbReference type="InterPro" id="IPR000212">
    <property type="entry name" value="DNA_helicase_UvrD/REP"/>
</dbReference>
<organism evidence="18 19">
    <name type="scientific">Thermoanaerobaculum aquaticum</name>
    <dbReference type="NCBI Taxonomy" id="1312852"/>
    <lineage>
        <taxon>Bacteria</taxon>
        <taxon>Pseudomonadati</taxon>
        <taxon>Acidobacteriota</taxon>
        <taxon>Thermoanaerobaculia</taxon>
        <taxon>Thermoanaerobaculales</taxon>
        <taxon>Thermoanaerobaculaceae</taxon>
        <taxon>Thermoanaerobaculum</taxon>
    </lineage>
</organism>
<keyword evidence="4 15" id="KW-0378">Hydrolase</keyword>
<keyword evidence="9" id="KW-0234">DNA repair</keyword>
<feature type="domain" description="UvrD-like helicase C-terminal" evidence="17">
    <location>
        <begin position="492"/>
        <end position="802"/>
    </location>
</feature>
<keyword evidence="2 15" id="KW-0547">Nucleotide-binding</keyword>
<keyword evidence="6" id="KW-0269">Exonuclease</keyword>
<comment type="catalytic activity">
    <reaction evidence="14">
        <text>ATP + H2O = ADP + phosphate + H(+)</text>
        <dbReference type="Rhea" id="RHEA:13065"/>
        <dbReference type="ChEBI" id="CHEBI:15377"/>
        <dbReference type="ChEBI" id="CHEBI:15378"/>
        <dbReference type="ChEBI" id="CHEBI:30616"/>
        <dbReference type="ChEBI" id="CHEBI:43474"/>
        <dbReference type="ChEBI" id="CHEBI:456216"/>
        <dbReference type="EC" id="5.6.2.4"/>
    </reaction>
</comment>
<evidence type="ECO:0000256" key="7">
    <source>
        <dbReference type="ARBA" id="ARBA00022840"/>
    </source>
</evidence>
<dbReference type="Pfam" id="PF12705">
    <property type="entry name" value="PDDEXK_1"/>
    <property type="match status" value="1"/>
</dbReference>
<dbReference type="OrthoDB" id="9810135at2"/>
<dbReference type="Proteomes" id="UP000027284">
    <property type="component" value="Unassembled WGS sequence"/>
</dbReference>
<evidence type="ECO:0000256" key="12">
    <source>
        <dbReference type="ARBA" id="ARBA00034808"/>
    </source>
</evidence>
<evidence type="ECO:0000256" key="4">
    <source>
        <dbReference type="ARBA" id="ARBA00022801"/>
    </source>
</evidence>
<dbReference type="Gene3D" id="3.90.320.10">
    <property type="match status" value="1"/>
</dbReference>
<dbReference type="InterPro" id="IPR027417">
    <property type="entry name" value="P-loop_NTPase"/>
</dbReference>
<evidence type="ECO:0000256" key="1">
    <source>
        <dbReference type="ARBA" id="ARBA00022722"/>
    </source>
</evidence>
<dbReference type="PANTHER" id="PTHR11070">
    <property type="entry name" value="UVRD / RECB / PCRA DNA HELICASE FAMILY MEMBER"/>
    <property type="match status" value="1"/>
</dbReference>
<gene>
    <name evidence="18" type="ORF">EG19_02085</name>
</gene>
<dbReference type="InterPro" id="IPR011604">
    <property type="entry name" value="PDDEXK-like_dom_sf"/>
</dbReference>
<dbReference type="GO" id="GO:0043138">
    <property type="term" value="F:3'-5' DNA helicase activity"/>
    <property type="evidence" value="ECO:0007669"/>
    <property type="project" value="UniProtKB-EC"/>
</dbReference>
<keyword evidence="1" id="KW-0540">Nuclease</keyword>
<evidence type="ECO:0000256" key="8">
    <source>
        <dbReference type="ARBA" id="ARBA00023125"/>
    </source>
</evidence>
<name>A0A062XZS1_9BACT</name>
<sequence length="1187" mass="131541">MGQTERFRALREQDTKTRTLAVTEFSRPLLVEAGAGTGKTALLVARILAWSLGPGWEQAEAEAGGSAQDIAGRVASGVVAITFTEKAAAEMGTRLAEGLATVLAGKLPHGLELAQLPEPEVCRERSRALLSVLDRYVLCTIHAFGLRLLARYPLEAGLAPGFQVDAEGFGVSRVVEDVVADFLANPDSSLMAPWQVLGLRQIGPEELTEALVAAVQQGVSPEAVAKFPLEEQLEWLARELKEKLGQLAQTIAPLAQEKRLKKAGELWELASTWASHTGATEEFLQQVVAELEAKGVLPKLNDWGRGKFAQTEVSVLAENALAVQMLSLWLVGLWKAARLSEPQTLRAFLLLGESFLAEIYRRLREAGLVTYQDLLTGSVRLLSEHPHIARRERTRIKQLLVDEFQDTDRWQGRLVSLLALADEDPRPGLFLVGDPKQSIYGWRSADLAVYDGFKEKVKKAGGEVCPLVVNFRSVPVILDEVERAVRPVMQEEPGMQPAFQELAPFRSRPEDTGFMEGKHRPVEYWVCWEFDGGVANRKTRMADSRELEANALAHHIFELHELYGVSYSHMAVLLRAFSDADVYLEAMRQHGIPYATTHDPTYFQRREVLDAFCLLQAVADPEDELALVGFLRSAWAGIPDAAWWELKKRGFFPLVRELYGVDGERLSQLQRMLAEVAQGLSALMPGKDRIRGWEQAALWALLCLGVLRQSFHQDPADVFVARVQSWLLPEATEAARFPGRVRVANLERFFRFVLSGLPSFPTPKELVQALRRAVEEAQREGGSRPPEADEAVLVTTIHQAKGLDFPFVFLADVARGSRGNRGPVAGAWWLGSGESSADLVLKVGKLATPNIFHLWAWQEQVAEAEAVRLLYVALTRAKERLVVSGHWPEQPASQALVGLLSRRENLPDLESLAAKLDGSDRVEAGGALWVFPGAVRLPEVKAQKKQAAALPVEELKQHVMRLEQEQQQAQRRQQLPLGQAVSAEAHEELRELLAAGEEKPLAGHNAATVAGTVVHRVLQAWDFSRDQDQELERQLQLLATYAPVDADPQEVTAGVERARALLTRFRASPLFLEFCALGDRVLGREVPVLLAGDSTKVAGFYTGAIDLVYRDNGQVVVADFKTDAVEGEELMARARAYRSQGALYARAVAQALELEHPPRFELWFLWSGQKVVFREKELFLEETAGKP</sequence>
<comment type="catalytic activity">
    <reaction evidence="11">
        <text>Couples ATP hydrolysis with the unwinding of duplex DNA by translocating in the 3'-5' direction.</text>
        <dbReference type="EC" id="5.6.2.4"/>
    </reaction>
</comment>
<keyword evidence="3" id="KW-0227">DNA damage</keyword>
<evidence type="ECO:0000256" key="14">
    <source>
        <dbReference type="ARBA" id="ARBA00048988"/>
    </source>
</evidence>
<dbReference type="RefSeq" id="WP_038048658.1">
    <property type="nucleotide sequence ID" value="NZ_JMFG01000015.1"/>
</dbReference>
<dbReference type="Pfam" id="PF00580">
    <property type="entry name" value="UvrD-helicase"/>
    <property type="match status" value="1"/>
</dbReference>
<dbReference type="GO" id="GO:0000725">
    <property type="term" value="P:recombinational repair"/>
    <property type="evidence" value="ECO:0007669"/>
    <property type="project" value="TreeGrafter"/>
</dbReference>
<evidence type="ECO:0000256" key="15">
    <source>
        <dbReference type="PROSITE-ProRule" id="PRU00560"/>
    </source>
</evidence>
<dbReference type="InterPro" id="IPR038726">
    <property type="entry name" value="PDDEXK_AddAB-type"/>
</dbReference>
<dbReference type="PROSITE" id="PS51217">
    <property type="entry name" value="UVRD_HELICASE_CTER"/>
    <property type="match status" value="1"/>
</dbReference>
<evidence type="ECO:0000259" key="17">
    <source>
        <dbReference type="PROSITE" id="PS51217"/>
    </source>
</evidence>
<dbReference type="GO" id="GO:0004527">
    <property type="term" value="F:exonuclease activity"/>
    <property type="evidence" value="ECO:0007669"/>
    <property type="project" value="UniProtKB-KW"/>
</dbReference>
<evidence type="ECO:0000256" key="6">
    <source>
        <dbReference type="ARBA" id="ARBA00022839"/>
    </source>
</evidence>
<dbReference type="PANTHER" id="PTHR11070:SF2">
    <property type="entry name" value="ATP-DEPENDENT DNA HELICASE SRS2"/>
    <property type="match status" value="1"/>
</dbReference>
<feature type="binding site" evidence="15">
    <location>
        <begin position="33"/>
        <end position="40"/>
    </location>
    <ligand>
        <name>ATP</name>
        <dbReference type="ChEBI" id="CHEBI:30616"/>
    </ligand>
</feature>
<evidence type="ECO:0000313" key="18">
    <source>
        <dbReference type="EMBL" id="KDA54010.1"/>
    </source>
</evidence>
<proteinExistence type="predicted"/>
<dbReference type="InterPro" id="IPR014016">
    <property type="entry name" value="UvrD-like_ATP-bd"/>
</dbReference>
<dbReference type="Gene3D" id="3.40.50.300">
    <property type="entry name" value="P-loop containing nucleotide triphosphate hydrolases"/>
    <property type="match status" value="4"/>
</dbReference>
<evidence type="ECO:0000313" key="19">
    <source>
        <dbReference type="Proteomes" id="UP000027284"/>
    </source>
</evidence>
<dbReference type="SUPFAM" id="SSF52980">
    <property type="entry name" value="Restriction endonuclease-like"/>
    <property type="match status" value="1"/>
</dbReference>
<keyword evidence="5 15" id="KW-0347">Helicase</keyword>
<dbReference type="GO" id="GO:0003677">
    <property type="term" value="F:DNA binding"/>
    <property type="evidence" value="ECO:0007669"/>
    <property type="project" value="UniProtKB-KW"/>
</dbReference>
<evidence type="ECO:0000256" key="9">
    <source>
        <dbReference type="ARBA" id="ARBA00023204"/>
    </source>
</evidence>
<dbReference type="EMBL" id="JMFG01000015">
    <property type="protein sequence ID" value="KDA54010.1"/>
    <property type="molecule type" value="Genomic_DNA"/>
</dbReference>
<dbReference type="InterPro" id="IPR014017">
    <property type="entry name" value="DNA_helicase_UvrD-like_C"/>
</dbReference>
<dbReference type="GO" id="GO:0005524">
    <property type="term" value="F:ATP binding"/>
    <property type="evidence" value="ECO:0007669"/>
    <property type="project" value="UniProtKB-UniRule"/>
</dbReference>
<dbReference type="STRING" id="1312852.EG19_02085"/>
<dbReference type="InterPro" id="IPR011335">
    <property type="entry name" value="Restrct_endonuc-II-like"/>
</dbReference>
<feature type="domain" description="UvrD-like helicase ATP-binding" evidence="16">
    <location>
        <begin position="12"/>
        <end position="474"/>
    </location>
</feature>
<evidence type="ECO:0000256" key="13">
    <source>
        <dbReference type="ARBA" id="ARBA00034923"/>
    </source>
</evidence>
<evidence type="ECO:0000256" key="10">
    <source>
        <dbReference type="ARBA" id="ARBA00023235"/>
    </source>
</evidence>
<evidence type="ECO:0000256" key="3">
    <source>
        <dbReference type="ARBA" id="ARBA00022763"/>
    </source>
</evidence>
<reference evidence="18 19" key="1">
    <citation type="submission" date="2014-04" db="EMBL/GenBank/DDBJ databases">
        <title>The Genome Sequence of Thermoanaerobaculum aquaticum MP-01, The First Cultivated Group 23 Acidobacterium.</title>
        <authorList>
            <person name="Stamps B.W."/>
            <person name="Losey N.A."/>
            <person name="Lawson P.A."/>
            <person name="Stevenson B.S."/>
        </authorList>
    </citation>
    <scope>NUCLEOTIDE SEQUENCE [LARGE SCALE GENOMIC DNA]</scope>
    <source>
        <strain evidence="18 19">MP-01</strain>
    </source>
</reference>
<evidence type="ECO:0000259" key="16">
    <source>
        <dbReference type="PROSITE" id="PS51198"/>
    </source>
</evidence>
<keyword evidence="19" id="KW-1185">Reference proteome</keyword>